<evidence type="ECO:0000313" key="3">
    <source>
        <dbReference type="Proteomes" id="UP000722485"/>
    </source>
</evidence>
<reference evidence="2" key="1">
    <citation type="submission" date="2020-03" db="EMBL/GenBank/DDBJ databases">
        <title>Draft Genome Sequence of Cylindrodendrum hubeiense.</title>
        <authorList>
            <person name="Buettner E."/>
            <person name="Kellner H."/>
        </authorList>
    </citation>
    <scope>NUCLEOTIDE SEQUENCE</scope>
    <source>
        <strain evidence="2">IHI 201604</strain>
    </source>
</reference>
<feature type="region of interest" description="Disordered" evidence="1">
    <location>
        <begin position="1"/>
        <end position="20"/>
    </location>
</feature>
<dbReference type="Proteomes" id="UP000722485">
    <property type="component" value="Unassembled WGS sequence"/>
</dbReference>
<accession>A0A9P5H7U1</accession>
<evidence type="ECO:0000313" key="2">
    <source>
        <dbReference type="EMBL" id="KAF7546969.1"/>
    </source>
</evidence>
<evidence type="ECO:0000256" key="1">
    <source>
        <dbReference type="SAM" id="MobiDB-lite"/>
    </source>
</evidence>
<protein>
    <submittedName>
        <fullName evidence="2">Uncharacterized protein</fullName>
    </submittedName>
</protein>
<proteinExistence type="predicted"/>
<keyword evidence="3" id="KW-1185">Reference proteome</keyword>
<feature type="compositionally biased region" description="Polar residues" evidence="1">
    <location>
        <begin position="1"/>
        <end position="17"/>
    </location>
</feature>
<sequence length="178" mass="20058">MDSIGISSSPRSPASTPKQKRELELGEIVDALDGLDSYQLSPDTKRLCRSLRGNALETDKDLDTSQARAKLDYVRLGWEMMSKLIETENAAIADKKQFKLFLEHAQAETKHTRVEIEYIRTEIKFLKDPKKRDIACHDFKPTDAVKQRLPSGDLNCKGLHDSVKEEEAKVVDKVADGT</sequence>
<name>A0A9P5H7U1_9HYPO</name>
<dbReference type="EMBL" id="JAANBB010000192">
    <property type="protein sequence ID" value="KAF7546969.1"/>
    <property type="molecule type" value="Genomic_DNA"/>
</dbReference>
<organism evidence="2 3">
    <name type="scientific">Cylindrodendrum hubeiense</name>
    <dbReference type="NCBI Taxonomy" id="595255"/>
    <lineage>
        <taxon>Eukaryota</taxon>
        <taxon>Fungi</taxon>
        <taxon>Dikarya</taxon>
        <taxon>Ascomycota</taxon>
        <taxon>Pezizomycotina</taxon>
        <taxon>Sordariomycetes</taxon>
        <taxon>Hypocreomycetidae</taxon>
        <taxon>Hypocreales</taxon>
        <taxon>Nectriaceae</taxon>
        <taxon>Cylindrodendrum</taxon>
    </lineage>
</organism>
<dbReference type="AlphaFoldDB" id="A0A9P5H7U1"/>
<gene>
    <name evidence="2" type="ORF">G7Z17_g8056</name>
</gene>
<comment type="caution">
    <text evidence="2">The sequence shown here is derived from an EMBL/GenBank/DDBJ whole genome shotgun (WGS) entry which is preliminary data.</text>
</comment>